<sequence length="453" mass="46501">MATASVRPTVVQGNSAAFSHSLRPPRPQAHAWRHQHGARDGERAPRTCMVAHRHTLPPLSAFHPLLATAADTGDFAAPEHKEFDVLGWGQAMVDFSAHASSEYLEELGVQSGERRLIDLGRRTSLLSQLSEGGYAVHAAGSLSNTLLALARLSDASARLHGRPPLRVGMAPLLGSDSLGAFYAASLRGAGLGLVGDPSPGSSTGTVIVLTGEDAQRTMLSYLGHIPALEVSDEFARAIRRSRLLVIEGYLWEMPGAAAAIDQAMGIAREAGTLIALTSGDAGVISRNREPVRACLARHGADLLFANAAEAWALASEDGAACAPSQDLPARAAALALAPLAGLVSVTDGSAGSCIAALGAAITVPPPWSRRPPVDTCGAGDAYAAGLLLGFLDHGGLAGMGEAAARAAAAVIARDGPGLDPSDAESAARAIQAARARRAAQQLPVWVAEAEGAM</sequence>
<dbReference type="InterPro" id="IPR052700">
    <property type="entry name" value="Carb_kinase_PfkB-like"/>
</dbReference>
<feature type="region of interest" description="Disordered" evidence="4">
    <location>
        <begin position="1"/>
        <end position="43"/>
    </location>
</feature>
<evidence type="ECO:0000259" key="5">
    <source>
        <dbReference type="Pfam" id="PF00294"/>
    </source>
</evidence>
<dbReference type="InterPro" id="IPR002173">
    <property type="entry name" value="Carboh/pur_kinase_PfkB_CS"/>
</dbReference>
<evidence type="ECO:0000256" key="4">
    <source>
        <dbReference type="SAM" id="MobiDB-lite"/>
    </source>
</evidence>
<dbReference type="PROSITE" id="PS00584">
    <property type="entry name" value="PFKB_KINASES_2"/>
    <property type="match status" value="1"/>
</dbReference>
<dbReference type="PANTHER" id="PTHR43320:SF3">
    <property type="entry name" value="CARBOHYDRATE KINASE PFKB DOMAIN-CONTAINING PROTEIN"/>
    <property type="match status" value="1"/>
</dbReference>
<dbReference type="CDD" id="cd01168">
    <property type="entry name" value="adenosine_kinase"/>
    <property type="match status" value="1"/>
</dbReference>
<dbReference type="InterPro" id="IPR011611">
    <property type="entry name" value="PfkB_dom"/>
</dbReference>
<dbReference type="AlphaFoldDB" id="A0A1D1ZZ78"/>
<feature type="domain" description="Carbohydrate kinase PfkB" evidence="5">
    <location>
        <begin position="134"/>
        <end position="418"/>
    </location>
</feature>
<evidence type="ECO:0000256" key="1">
    <source>
        <dbReference type="ARBA" id="ARBA00010688"/>
    </source>
</evidence>
<evidence type="ECO:0000256" key="2">
    <source>
        <dbReference type="ARBA" id="ARBA00022679"/>
    </source>
</evidence>
<accession>A0A1D1ZZ78</accession>
<name>A0A1D1ZZ78_AUXPR</name>
<dbReference type="Pfam" id="PF00294">
    <property type="entry name" value="PfkB"/>
    <property type="match status" value="1"/>
</dbReference>
<protein>
    <recommendedName>
        <fullName evidence="5">Carbohydrate kinase PfkB domain-containing protein</fullName>
    </recommendedName>
</protein>
<evidence type="ECO:0000256" key="3">
    <source>
        <dbReference type="ARBA" id="ARBA00022777"/>
    </source>
</evidence>
<keyword evidence="2" id="KW-0808">Transferase</keyword>
<evidence type="ECO:0000313" key="6">
    <source>
        <dbReference type="EMBL" id="JAT72256.1"/>
    </source>
</evidence>
<dbReference type="Gene3D" id="3.40.1190.20">
    <property type="match status" value="1"/>
</dbReference>
<dbReference type="SUPFAM" id="SSF53613">
    <property type="entry name" value="Ribokinase-like"/>
    <property type="match status" value="1"/>
</dbReference>
<dbReference type="InterPro" id="IPR029056">
    <property type="entry name" value="Ribokinase-like"/>
</dbReference>
<reference evidence="6" key="1">
    <citation type="submission" date="2015-08" db="EMBL/GenBank/DDBJ databases">
        <authorList>
            <person name="Babu N.S."/>
            <person name="Beckwith C.J."/>
            <person name="Beseler K.G."/>
            <person name="Brison A."/>
            <person name="Carone J.V."/>
            <person name="Caskin T.P."/>
            <person name="Diamond M."/>
            <person name="Durham M.E."/>
            <person name="Foxe J.M."/>
            <person name="Go M."/>
            <person name="Henderson B.A."/>
            <person name="Jones I.B."/>
            <person name="McGettigan J.A."/>
            <person name="Micheletti S.J."/>
            <person name="Nasrallah M.E."/>
            <person name="Ortiz D."/>
            <person name="Piller C.R."/>
            <person name="Privatt S.R."/>
            <person name="Schneider S.L."/>
            <person name="Sharp S."/>
            <person name="Smith T.C."/>
            <person name="Stanton J.D."/>
            <person name="Ullery H.E."/>
            <person name="Wilson R.J."/>
            <person name="Serrano M.G."/>
            <person name="Buck G."/>
            <person name="Lee V."/>
            <person name="Wang Y."/>
            <person name="Carvalho R."/>
            <person name="Voegtly L."/>
            <person name="Shi R."/>
            <person name="Duckworth R."/>
            <person name="Johnson A."/>
            <person name="Loviza R."/>
            <person name="Walstead R."/>
            <person name="Shah Z."/>
            <person name="Kiflezghi M."/>
            <person name="Wade K."/>
            <person name="Ball S.L."/>
            <person name="Bradley K.W."/>
            <person name="Asai D.J."/>
            <person name="Bowman C.A."/>
            <person name="Russell D.A."/>
            <person name="Pope W.H."/>
            <person name="Jacobs-Sera D."/>
            <person name="Hendrix R.W."/>
            <person name="Hatfull G.F."/>
        </authorList>
    </citation>
    <scope>NUCLEOTIDE SEQUENCE</scope>
</reference>
<gene>
    <name evidence="6" type="ORF">g.32740</name>
</gene>
<dbReference type="PANTHER" id="PTHR43320">
    <property type="entry name" value="SUGAR KINASE"/>
    <property type="match status" value="1"/>
</dbReference>
<organism evidence="6">
    <name type="scientific">Auxenochlorella protothecoides</name>
    <name type="common">Green microalga</name>
    <name type="synonym">Chlorella protothecoides</name>
    <dbReference type="NCBI Taxonomy" id="3075"/>
    <lineage>
        <taxon>Eukaryota</taxon>
        <taxon>Viridiplantae</taxon>
        <taxon>Chlorophyta</taxon>
        <taxon>core chlorophytes</taxon>
        <taxon>Trebouxiophyceae</taxon>
        <taxon>Chlorellales</taxon>
        <taxon>Chlorellaceae</taxon>
        <taxon>Auxenochlorella</taxon>
    </lineage>
</organism>
<keyword evidence="3" id="KW-0418">Kinase</keyword>
<dbReference type="EMBL" id="GDKF01006366">
    <property type="protein sequence ID" value="JAT72256.1"/>
    <property type="molecule type" value="Transcribed_RNA"/>
</dbReference>
<comment type="similarity">
    <text evidence="1">Belongs to the carbohydrate kinase PfkB family.</text>
</comment>
<dbReference type="GO" id="GO:0016301">
    <property type="term" value="F:kinase activity"/>
    <property type="evidence" value="ECO:0007669"/>
    <property type="project" value="UniProtKB-KW"/>
</dbReference>
<proteinExistence type="inferred from homology"/>